<sequence length="60" mass="6890">MTSTQYTIKDNNTNNTHSFYSPSLGASVLINDDVFNNIRDEEIELRALELLSIFLDKYFG</sequence>
<dbReference type="EMBL" id="JYGM01000010">
    <property type="protein sequence ID" value="KJQ61140.1"/>
    <property type="molecule type" value="Genomic_DNA"/>
</dbReference>
<evidence type="ECO:0000313" key="1">
    <source>
        <dbReference type="EMBL" id="KJQ61140.1"/>
    </source>
</evidence>
<dbReference type="PATRIC" id="fig|28037.209.peg.1817"/>
<gene>
    <name evidence="1" type="ORF">TZ87_01847</name>
</gene>
<reference evidence="1 2" key="1">
    <citation type="submission" date="2015-02" db="EMBL/GenBank/DDBJ databases">
        <title>Evolution of amylase-binding proteins of oral streptococcal species.</title>
        <authorList>
            <person name="Haase E.M."/>
        </authorList>
    </citation>
    <scope>NUCLEOTIDE SEQUENCE [LARGE SCALE GENOMIC DNA]</scope>
    <source>
        <strain evidence="1 2">COL85/1862</strain>
    </source>
</reference>
<dbReference type="AlphaFoldDB" id="A0A0F2CU07"/>
<protein>
    <submittedName>
        <fullName evidence="1">Uncharacterized protein</fullName>
    </submittedName>
</protein>
<accession>A0A0F2CU07</accession>
<evidence type="ECO:0000313" key="2">
    <source>
        <dbReference type="Proteomes" id="UP000033657"/>
    </source>
</evidence>
<comment type="caution">
    <text evidence="1">The sequence shown here is derived from an EMBL/GenBank/DDBJ whole genome shotgun (WGS) entry which is preliminary data.</text>
</comment>
<dbReference type="Proteomes" id="UP000033657">
    <property type="component" value="Unassembled WGS sequence"/>
</dbReference>
<proteinExistence type="predicted"/>
<name>A0A0F2CU07_STROR</name>
<organism evidence="1 2">
    <name type="scientific">Streptococcus oralis subsp. oralis</name>
    <dbReference type="NCBI Taxonomy" id="1891914"/>
    <lineage>
        <taxon>Bacteria</taxon>
        <taxon>Bacillati</taxon>
        <taxon>Bacillota</taxon>
        <taxon>Bacilli</taxon>
        <taxon>Lactobacillales</taxon>
        <taxon>Streptococcaceae</taxon>
        <taxon>Streptococcus</taxon>
    </lineage>
</organism>